<dbReference type="PROSITE" id="PS51819">
    <property type="entry name" value="VOC"/>
    <property type="match status" value="1"/>
</dbReference>
<dbReference type="AlphaFoldDB" id="A0A0D0Q9V5"/>
<dbReference type="Gene3D" id="3.10.180.10">
    <property type="entry name" value="2,3-Dihydroxybiphenyl 1,2-Dioxygenase, domain 1"/>
    <property type="match status" value="1"/>
</dbReference>
<keyword evidence="4" id="KW-1185">Reference proteome</keyword>
<dbReference type="GO" id="GO:0004493">
    <property type="term" value="F:methylmalonyl-CoA epimerase activity"/>
    <property type="evidence" value="ECO:0007669"/>
    <property type="project" value="TreeGrafter"/>
</dbReference>
<dbReference type="InterPro" id="IPR037523">
    <property type="entry name" value="VOC_core"/>
</dbReference>
<proteinExistence type="predicted"/>
<dbReference type="SUPFAM" id="SSF54593">
    <property type="entry name" value="Glyoxalase/Bleomycin resistance protein/Dihydroxybiphenyl dioxygenase"/>
    <property type="match status" value="1"/>
</dbReference>
<dbReference type="InterPro" id="IPR029068">
    <property type="entry name" value="Glyas_Bleomycin-R_OHBP_Dase"/>
</dbReference>
<evidence type="ECO:0000313" key="3">
    <source>
        <dbReference type="EMBL" id="KIQ67798.1"/>
    </source>
</evidence>
<dbReference type="Pfam" id="PF00903">
    <property type="entry name" value="Glyoxalase"/>
    <property type="match status" value="1"/>
</dbReference>
<evidence type="ECO:0000259" key="2">
    <source>
        <dbReference type="PROSITE" id="PS51819"/>
    </source>
</evidence>
<sequence>MAGRIEHANVTVADPDATAAMLSDLFGWHVRWSGPSIHGGRSVHVGTDDDYLALYAGPAARGQSAAPDSYVTKGGLNHIGIVVDDLDAAEARVTARGYEAHSHADYEPGRRFYFREENGIEIEVVSYG</sequence>
<dbReference type="GO" id="GO:0046872">
    <property type="term" value="F:metal ion binding"/>
    <property type="evidence" value="ECO:0007669"/>
    <property type="project" value="UniProtKB-KW"/>
</dbReference>
<organism evidence="3 4">
    <name type="scientific">Wenxinia marina DSM 24838</name>
    <dbReference type="NCBI Taxonomy" id="1123501"/>
    <lineage>
        <taxon>Bacteria</taxon>
        <taxon>Pseudomonadati</taxon>
        <taxon>Pseudomonadota</taxon>
        <taxon>Alphaproteobacteria</taxon>
        <taxon>Rhodobacterales</taxon>
        <taxon>Roseobacteraceae</taxon>
        <taxon>Wenxinia</taxon>
    </lineage>
</organism>
<dbReference type="InterPro" id="IPR004360">
    <property type="entry name" value="Glyas_Fos-R_dOase_dom"/>
</dbReference>
<dbReference type="PANTHER" id="PTHR43048:SF3">
    <property type="entry name" value="METHYLMALONYL-COA EPIMERASE, MITOCHONDRIAL"/>
    <property type="match status" value="1"/>
</dbReference>
<dbReference type="OrthoDB" id="7355345at2"/>
<accession>A0A0D0Q9V5</accession>
<gene>
    <name evidence="3" type="ORF">Wenmar_03527</name>
</gene>
<protein>
    <submittedName>
        <fullName evidence="3">Putative enzyme</fullName>
    </submittedName>
</protein>
<dbReference type="STRING" id="1123501.Wenmar_03527"/>
<keyword evidence="1" id="KW-0479">Metal-binding</keyword>
<dbReference type="CDD" id="cd06587">
    <property type="entry name" value="VOC"/>
    <property type="match status" value="1"/>
</dbReference>
<evidence type="ECO:0000256" key="1">
    <source>
        <dbReference type="ARBA" id="ARBA00022723"/>
    </source>
</evidence>
<reference evidence="3 4" key="1">
    <citation type="submission" date="2013-01" db="EMBL/GenBank/DDBJ databases">
        <authorList>
            <person name="Fiebig A."/>
            <person name="Goeker M."/>
            <person name="Klenk H.-P.P."/>
        </authorList>
    </citation>
    <scope>NUCLEOTIDE SEQUENCE [LARGE SCALE GENOMIC DNA]</scope>
    <source>
        <strain evidence="3 4">DSM 24838</strain>
    </source>
</reference>
<dbReference type="Proteomes" id="UP000035100">
    <property type="component" value="Unassembled WGS sequence"/>
</dbReference>
<dbReference type="InterPro" id="IPR051785">
    <property type="entry name" value="MMCE/EMCE_epimerase"/>
</dbReference>
<dbReference type="GO" id="GO:0046491">
    <property type="term" value="P:L-methylmalonyl-CoA metabolic process"/>
    <property type="evidence" value="ECO:0007669"/>
    <property type="project" value="TreeGrafter"/>
</dbReference>
<dbReference type="RefSeq" id="WP_018302017.1">
    <property type="nucleotide sequence ID" value="NZ_KB902281.1"/>
</dbReference>
<dbReference type="PATRIC" id="fig|1123501.6.peg.3653"/>
<name>A0A0D0Q9V5_9RHOB</name>
<feature type="domain" description="VOC" evidence="2">
    <location>
        <begin position="4"/>
        <end position="127"/>
    </location>
</feature>
<dbReference type="PANTHER" id="PTHR43048">
    <property type="entry name" value="METHYLMALONYL-COA EPIMERASE"/>
    <property type="match status" value="1"/>
</dbReference>
<dbReference type="EMBL" id="AONG01000019">
    <property type="protein sequence ID" value="KIQ67798.1"/>
    <property type="molecule type" value="Genomic_DNA"/>
</dbReference>
<evidence type="ECO:0000313" key="4">
    <source>
        <dbReference type="Proteomes" id="UP000035100"/>
    </source>
</evidence>
<comment type="caution">
    <text evidence="3">The sequence shown here is derived from an EMBL/GenBank/DDBJ whole genome shotgun (WGS) entry which is preliminary data.</text>
</comment>
<dbReference type="eggNOG" id="COG0346">
    <property type="taxonomic scope" value="Bacteria"/>
</dbReference>